<evidence type="ECO:0000313" key="9">
    <source>
        <dbReference type="Proteomes" id="UP001597206"/>
    </source>
</evidence>
<keyword evidence="8" id="KW-0547">Nucleotide-binding</keyword>
<keyword evidence="5" id="KW-0175">Coiled coil</keyword>
<evidence type="ECO:0000259" key="7">
    <source>
        <dbReference type="PROSITE" id="PS50110"/>
    </source>
</evidence>
<dbReference type="SMART" id="SM00387">
    <property type="entry name" value="HATPase_c"/>
    <property type="match status" value="1"/>
</dbReference>
<evidence type="ECO:0000256" key="3">
    <source>
        <dbReference type="ARBA" id="ARBA00022553"/>
    </source>
</evidence>
<comment type="catalytic activity">
    <reaction evidence="1">
        <text>ATP + protein L-histidine = ADP + protein N-phospho-L-histidine.</text>
        <dbReference type="EC" id="2.7.13.3"/>
    </reaction>
</comment>
<dbReference type="CDD" id="cd00075">
    <property type="entry name" value="HATPase"/>
    <property type="match status" value="1"/>
</dbReference>
<evidence type="ECO:0000313" key="8">
    <source>
        <dbReference type="EMBL" id="MFD1122702.1"/>
    </source>
</evidence>
<dbReference type="EMBL" id="JBHTLN010000001">
    <property type="protein sequence ID" value="MFD1122702.1"/>
    <property type="molecule type" value="Genomic_DNA"/>
</dbReference>
<keyword evidence="9" id="KW-1185">Reference proteome</keyword>
<dbReference type="PROSITE" id="PS50110">
    <property type="entry name" value="RESPONSE_REGULATORY"/>
    <property type="match status" value="1"/>
</dbReference>
<evidence type="ECO:0000259" key="6">
    <source>
        <dbReference type="PROSITE" id="PS50109"/>
    </source>
</evidence>
<feature type="domain" description="Histidine kinase" evidence="6">
    <location>
        <begin position="176"/>
        <end position="396"/>
    </location>
</feature>
<dbReference type="Proteomes" id="UP001597206">
    <property type="component" value="Unassembled WGS sequence"/>
</dbReference>
<dbReference type="SMART" id="SM00388">
    <property type="entry name" value="HisKA"/>
    <property type="match status" value="1"/>
</dbReference>
<dbReference type="SUPFAM" id="SSF47384">
    <property type="entry name" value="Homodimeric domain of signal transducing histidine kinase"/>
    <property type="match status" value="1"/>
</dbReference>
<feature type="domain" description="Response regulatory" evidence="7">
    <location>
        <begin position="9"/>
        <end position="126"/>
    </location>
</feature>
<dbReference type="SUPFAM" id="SSF55874">
    <property type="entry name" value="ATPase domain of HSP90 chaperone/DNA topoisomerase II/histidine kinase"/>
    <property type="match status" value="1"/>
</dbReference>
<organism evidence="8 9">
    <name type="scientific">Methylophilus flavus</name>
    <dbReference type="NCBI Taxonomy" id="640084"/>
    <lineage>
        <taxon>Bacteria</taxon>
        <taxon>Pseudomonadati</taxon>
        <taxon>Pseudomonadota</taxon>
        <taxon>Betaproteobacteria</taxon>
        <taxon>Nitrosomonadales</taxon>
        <taxon>Methylophilaceae</taxon>
        <taxon>Methylophilus</taxon>
    </lineage>
</organism>
<dbReference type="SMART" id="SM00448">
    <property type="entry name" value="REC"/>
    <property type="match status" value="1"/>
</dbReference>
<feature type="coiled-coil region" evidence="5">
    <location>
        <begin position="132"/>
        <end position="166"/>
    </location>
</feature>
<reference evidence="9" key="1">
    <citation type="journal article" date="2019" name="Int. J. Syst. Evol. Microbiol.">
        <title>The Global Catalogue of Microorganisms (GCM) 10K type strain sequencing project: providing services to taxonomists for standard genome sequencing and annotation.</title>
        <authorList>
            <consortium name="The Broad Institute Genomics Platform"/>
            <consortium name="The Broad Institute Genome Sequencing Center for Infectious Disease"/>
            <person name="Wu L."/>
            <person name="Ma J."/>
        </authorList>
    </citation>
    <scope>NUCLEOTIDE SEQUENCE [LARGE SCALE GENOMIC DNA]</scope>
    <source>
        <strain evidence="9">CCUG 58411</strain>
    </source>
</reference>
<dbReference type="Pfam" id="PF00072">
    <property type="entry name" value="Response_reg"/>
    <property type="match status" value="1"/>
</dbReference>
<dbReference type="GO" id="GO:0005524">
    <property type="term" value="F:ATP binding"/>
    <property type="evidence" value="ECO:0007669"/>
    <property type="project" value="UniProtKB-KW"/>
</dbReference>
<dbReference type="RefSeq" id="WP_379033520.1">
    <property type="nucleotide sequence ID" value="NZ_JBHTLN010000001.1"/>
</dbReference>
<dbReference type="CDD" id="cd00082">
    <property type="entry name" value="HisKA"/>
    <property type="match status" value="1"/>
</dbReference>
<evidence type="ECO:0000256" key="4">
    <source>
        <dbReference type="PROSITE-ProRule" id="PRU00169"/>
    </source>
</evidence>
<dbReference type="PANTHER" id="PTHR43547:SF2">
    <property type="entry name" value="HYBRID SIGNAL TRANSDUCTION HISTIDINE KINASE C"/>
    <property type="match status" value="1"/>
</dbReference>
<evidence type="ECO:0000256" key="1">
    <source>
        <dbReference type="ARBA" id="ARBA00000085"/>
    </source>
</evidence>
<name>A0ABW3PG41_9PROT</name>
<dbReference type="InterPro" id="IPR011006">
    <property type="entry name" value="CheY-like_superfamily"/>
</dbReference>
<keyword evidence="8" id="KW-0067">ATP-binding</keyword>
<accession>A0ABW3PG41</accession>
<feature type="modified residue" description="4-aspartylphosphate" evidence="4">
    <location>
        <position position="58"/>
    </location>
</feature>
<gene>
    <name evidence="8" type="ORF">ACFQ2T_09330</name>
</gene>
<protein>
    <recommendedName>
        <fullName evidence="2">histidine kinase</fullName>
        <ecNumber evidence="2">2.7.13.3</ecNumber>
    </recommendedName>
</protein>
<dbReference type="InterPro" id="IPR001789">
    <property type="entry name" value="Sig_transdc_resp-reg_receiver"/>
</dbReference>
<dbReference type="Gene3D" id="1.10.287.130">
    <property type="match status" value="1"/>
</dbReference>
<dbReference type="Gene3D" id="3.30.565.10">
    <property type="entry name" value="Histidine kinase-like ATPase, C-terminal domain"/>
    <property type="match status" value="1"/>
</dbReference>
<dbReference type="SUPFAM" id="SSF52172">
    <property type="entry name" value="CheY-like"/>
    <property type="match status" value="1"/>
</dbReference>
<sequence>MPYSNEKIKVLIVDDLSENLRALDAILRAPDRVIMQARSGLDALELLLAHDFALALVDVEMPEMDGFQLAELMRGTEKTRHVPIVFVTAAGMELNYAFKGYGAGAVDVLYKPLDINAVKSKANVFVELFRHRTAFENQVKALEESRKEQECLLQQLQATQAELQHSLNMREEFMSLVAHEMRTPLNTLFLEVQVRLSQLAKNNLSIFTPEHLQKMLGRGERQLKSIMRLIEDMLDVSRIKNGKLSIQPQDANLSSLLRQLAEDLTPLARESETEFVLEIASEVEGHWDAFRIEQIIINLMTNAIRYGKGKPVHVSLNLEGGHAVIKVADQGVGIAEHEQKKIFEAFERSGDNEVKAGLGLGLYISKKLAEAHAGDISVISQKDSGSTFILRLPLKSAPA</sequence>
<evidence type="ECO:0000256" key="5">
    <source>
        <dbReference type="SAM" id="Coils"/>
    </source>
</evidence>
<dbReference type="PANTHER" id="PTHR43547">
    <property type="entry name" value="TWO-COMPONENT HISTIDINE KINASE"/>
    <property type="match status" value="1"/>
</dbReference>
<dbReference type="InterPro" id="IPR036097">
    <property type="entry name" value="HisK_dim/P_sf"/>
</dbReference>
<dbReference type="InterPro" id="IPR004358">
    <property type="entry name" value="Sig_transdc_His_kin-like_C"/>
</dbReference>
<dbReference type="PRINTS" id="PR00344">
    <property type="entry name" value="BCTRLSENSOR"/>
</dbReference>
<proteinExistence type="predicted"/>
<dbReference type="InterPro" id="IPR005467">
    <property type="entry name" value="His_kinase_dom"/>
</dbReference>
<dbReference type="Gene3D" id="3.40.50.2300">
    <property type="match status" value="1"/>
</dbReference>
<dbReference type="Pfam" id="PF02518">
    <property type="entry name" value="HATPase_c"/>
    <property type="match status" value="1"/>
</dbReference>
<dbReference type="InterPro" id="IPR003594">
    <property type="entry name" value="HATPase_dom"/>
</dbReference>
<dbReference type="PROSITE" id="PS50109">
    <property type="entry name" value="HIS_KIN"/>
    <property type="match status" value="1"/>
</dbReference>
<dbReference type="EC" id="2.7.13.3" evidence="2"/>
<comment type="caution">
    <text evidence="8">The sequence shown here is derived from an EMBL/GenBank/DDBJ whole genome shotgun (WGS) entry which is preliminary data.</text>
</comment>
<dbReference type="Pfam" id="PF00512">
    <property type="entry name" value="HisKA"/>
    <property type="match status" value="1"/>
</dbReference>
<dbReference type="InterPro" id="IPR003661">
    <property type="entry name" value="HisK_dim/P_dom"/>
</dbReference>
<dbReference type="InterPro" id="IPR036890">
    <property type="entry name" value="HATPase_C_sf"/>
</dbReference>
<evidence type="ECO:0000256" key="2">
    <source>
        <dbReference type="ARBA" id="ARBA00012438"/>
    </source>
</evidence>
<keyword evidence="3 4" id="KW-0597">Phosphoprotein</keyword>